<dbReference type="Proteomes" id="UP000006727">
    <property type="component" value="Chromosome 15"/>
</dbReference>
<reference evidence="1 3" key="2">
    <citation type="journal article" date="2018" name="Plant J.">
        <title>The Physcomitrella patens chromosome-scale assembly reveals moss genome structure and evolution.</title>
        <authorList>
            <person name="Lang D."/>
            <person name="Ullrich K.K."/>
            <person name="Murat F."/>
            <person name="Fuchs J."/>
            <person name="Jenkins J."/>
            <person name="Haas F.B."/>
            <person name="Piednoel M."/>
            <person name="Gundlach H."/>
            <person name="Van Bel M."/>
            <person name="Meyberg R."/>
            <person name="Vives C."/>
            <person name="Morata J."/>
            <person name="Symeonidi A."/>
            <person name="Hiss M."/>
            <person name="Muchero W."/>
            <person name="Kamisugi Y."/>
            <person name="Saleh O."/>
            <person name="Blanc G."/>
            <person name="Decker E.L."/>
            <person name="van Gessel N."/>
            <person name="Grimwood J."/>
            <person name="Hayes R.D."/>
            <person name="Graham S.W."/>
            <person name="Gunter L.E."/>
            <person name="McDaniel S.F."/>
            <person name="Hoernstein S.N.W."/>
            <person name="Larsson A."/>
            <person name="Li F.W."/>
            <person name="Perroud P.F."/>
            <person name="Phillips J."/>
            <person name="Ranjan P."/>
            <person name="Rokshar D.S."/>
            <person name="Rothfels C.J."/>
            <person name="Schneider L."/>
            <person name="Shu S."/>
            <person name="Stevenson D.W."/>
            <person name="Thummler F."/>
            <person name="Tillich M."/>
            <person name="Villarreal Aguilar J.C."/>
            <person name="Widiez T."/>
            <person name="Wong G.K."/>
            <person name="Wymore A."/>
            <person name="Zhang Y."/>
            <person name="Zimmer A.D."/>
            <person name="Quatrano R.S."/>
            <person name="Mayer K.F.X."/>
            <person name="Goodstein D."/>
            <person name="Casacuberta J.M."/>
            <person name="Vandepoele K."/>
            <person name="Reski R."/>
            <person name="Cuming A.C."/>
            <person name="Tuskan G.A."/>
            <person name="Maumus F."/>
            <person name="Salse J."/>
            <person name="Schmutz J."/>
            <person name="Rensing S.A."/>
        </authorList>
    </citation>
    <scope>NUCLEOTIDE SEQUENCE [LARGE SCALE GENOMIC DNA]</scope>
    <source>
        <strain evidence="2 3">cv. Gransden 2004</strain>
    </source>
</reference>
<evidence type="ECO:0000313" key="2">
    <source>
        <dbReference type="EnsemblPlants" id="Pp3c15_688V3.1"/>
    </source>
</evidence>
<gene>
    <name evidence="1" type="ORF">PHYPA_019126</name>
</gene>
<organism evidence="1">
    <name type="scientific">Physcomitrium patens</name>
    <name type="common">Spreading-leaved earth moss</name>
    <name type="synonym">Physcomitrella patens</name>
    <dbReference type="NCBI Taxonomy" id="3218"/>
    <lineage>
        <taxon>Eukaryota</taxon>
        <taxon>Viridiplantae</taxon>
        <taxon>Streptophyta</taxon>
        <taxon>Embryophyta</taxon>
        <taxon>Bryophyta</taxon>
        <taxon>Bryophytina</taxon>
        <taxon>Bryopsida</taxon>
        <taxon>Funariidae</taxon>
        <taxon>Funariales</taxon>
        <taxon>Funariaceae</taxon>
        <taxon>Physcomitrium</taxon>
    </lineage>
</organism>
<keyword evidence="3" id="KW-1185">Reference proteome</keyword>
<reference evidence="1 3" key="1">
    <citation type="journal article" date="2008" name="Science">
        <title>The Physcomitrella genome reveals evolutionary insights into the conquest of land by plants.</title>
        <authorList>
            <person name="Rensing S."/>
            <person name="Lang D."/>
            <person name="Zimmer A."/>
            <person name="Terry A."/>
            <person name="Salamov A."/>
            <person name="Shapiro H."/>
            <person name="Nishiyama T."/>
            <person name="Perroud P.-F."/>
            <person name="Lindquist E."/>
            <person name="Kamisugi Y."/>
            <person name="Tanahashi T."/>
            <person name="Sakakibara K."/>
            <person name="Fujita T."/>
            <person name="Oishi K."/>
            <person name="Shin-I T."/>
            <person name="Kuroki Y."/>
            <person name="Toyoda A."/>
            <person name="Suzuki Y."/>
            <person name="Hashimoto A."/>
            <person name="Yamaguchi K."/>
            <person name="Sugano A."/>
            <person name="Kohara Y."/>
            <person name="Fujiyama A."/>
            <person name="Anterola A."/>
            <person name="Aoki S."/>
            <person name="Ashton N."/>
            <person name="Barbazuk W.B."/>
            <person name="Barker E."/>
            <person name="Bennetzen J."/>
            <person name="Bezanilla M."/>
            <person name="Blankenship R."/>
            <person name="Cho S.H."/>
            <person name="Dutcher S."/>
            <person name="Estelle M."/>
            <person name="Fawcett J.A."/>
            <person name="Gundlach H."/>
            <person name="Hanada K."/>
            <person name="Heyl A."/>
            <person name="Hicks K.A."/>
            <person name="Hugh J."/>
            <person name="Lohr M."/>
            <person name="Mayer K."/>
            <person name="Melkozernov A."/>
            <person name="Murata T."/>
            <person name="Nelson D."/>
            <person name="Pils B."/>
            <person name="Prigge M."/>
            <person name="Reiss B."/>
            <person name="Renner T."/>
            <person name="Rombauts S."/>
            <person name="Rushton P."/>
            <person name="Sanderfoot A."/>
            <person name="Schween G."/>
            <person name="Shiu S.-H."/>
            <person name="Stueber K."/>
            <person name="Theodoulou F.L."/>
            <person name="Tu H."/>
            <person name="Van de Peer Y."/>
            <person name="Verrier P.J."/>
            <person name="Waters E."/>
            <person name="Wood A."/>
            <person name="Yang L."/>
            <person name="Cove D."/>
            <person name="Cuming A."/>
            <person name="Hasebe M."/>
            <person name="Lucas S."/>
            <person name="Mishler D.B."/>
            <person name="Reski R."/>
            <person name="Grigoriev I."/>
            <person name="Quatrano R.S."/>
            <person name="Boore J.L."/>
        </authorList>
    </citation>
    <scope>NUCLEOTIDE SEQUENCE [LARGE SCALE GENOMIC DNA]</scope>
    <source>
        <strain evidence="2 3">cv. Gransden 2004</strain>
    </source>
</reference>
<protein>
    <submittedName>
        <fullName evidence="1 2">Uncharacterized protein</fullName>
    </submittedName>
</protein>
<proteinExistence type="predicted"/>
<dbReference type="InParanoid" id="A0A2K1JBG5"/>
<evidence type="ECO:0000313" key="1">
    <source>
        <dbReference type="EMBL" id="PNR38848.1"/>
    </source>
</evidence>
<dbReference type="Gramene" id="Pp3c15_688V3.1">
    <property type="protein sequence ID" value="Pp3c15_688V3.1"/>
    <property type="gene ID" value="Pp3c15_688"/>
</dbReference>
<name>A0A2K1JBG5_PHYPA</name>
<dbReference type="EMBL" id="ABEU02000015">
    <property type="protein sequence ID" value="PNR38848.1"/>
    <property type="molecule type" value="Genomic_DNA"/>
</dbReference>
<reference evidence="2" key="3">
    <citation type="submission" date="2020-12" db="UniProtKB">
        <authorList>
            <consortium name="EnsemblPlants"/>
        </authorList>
    </citation>
    <scope>IDENTIFICATION</scope>
</reference>
<accession>A0A2K1JBG5</accession>
<evidence type="ECO:0000313" key="3">
    <source>
        <dbReference type="Proteomes" id="UP000006727"/>
    </source>
</evidence>
<dbReference type="AlphaFoldDB" id="A0A2K1JBG5"/>
<dbReference type="EnsemblPlants" id="Pp3c15_688V3.1">
    <property type="protein sequence ID" value="Pp3c15_688V3.1"/>
    <property type="gene ID" value="Pp3c15_688"/>
</dbReference>
<sequence length="123" mass="13959">MTQPSWFVHKFAESSLQRGKAERRIHQRSISVRRRQFQPNCEHELADSLPSRSSLPRAQALLRCSTPLTFLCAGKAIFVYLLQFLCAGKAIFVYLLQFVSKILGMLSCVAECSVRRRRGGRGS</sequence>